<feature type="transmembrane region" description="Helical" evidence="1">
    <location>
        <begin position="347"/>
        <end position="367"/>
    </location>
</feature>
<gene>
    <name evidence="2" type="ORF">ADN01_03155</name>
</gene>
<dbReference type="Proteomes" id="UP000050501">
    <property type="component" value="Unassembled WGS sequence"/>
</dbReference>
<dbReference type="PATRIC" id="fig|229921.5.peg.3011"/>
<dbReference type="STRING" id="229921.ADN01_03155"/>
<feature type="transmembrane region" description="Helical" evidence="1">
    <location>
        <begin position="6"/>
        <end position="26"/>
    </location>
</feature>
<feature type="transmembrane region" description="Helical" evidence="1">
    <location>
        <begin position="379"/>
        <end position="397"/>
    </location>
</feature>
<dbReference type="OrthoDB" id="148790at2"/>
<comment type="caution">
    <text evidence="2">The sequence shown here is derived from an EMBL/GenBank/DDBJ whole genome shotgun (WGS) entry which is preliminary data.</text>
</comment>
<reference evidence="2 3" key="1">
    <citation type="submission" date="2015-07" db="EMBL/GenBank/DDBJ databases">
        <title>Genome sequence of Levilinea saccharolytica DSM 16555.</title>
        <authorList>
            <person name="Hemp J."/>
            <person name="Ward L.M."/>
            <person name="Pace L.A."/>
            <person name="Fischer W.W."/>
        </authorList>
    </citation>
    <scope>NUCLEOTIDE SEQUENCE [LARGE SCALE GENOMIC DNA]</scope>
    <source>
        <strain evidence="2 3">KIBI-1</strain>
    </source>
</reference>
<dbReference type="RefSeq" id="WP_062416945.1">
    <property type="nucleotide sequence ID" value="NZ_DF967974.1"/>
</dbReference>
<sequence>MSSNQRQVFLILLFIAAVYFAAFIPANRTGARDAEMLSIFEVDEYAQYPHVVRMLTPGDSAYQSLRNFTVYLHYYYGYPFYLSSALSVLPLRLWWGAEWTAHSPWIITTLRQMISVLPMLAALMLLTFMQTRFRSWPRSVGLFTLLLAVPGVVVNNLWWHVDSLMVLFIVLTLFFLLRDDFRYGRHFLFAAAACGLAVGTKLLGVFFVLAVPAYLLWGVARRKLTWGRAALMGAAFVGVMAAAVVIANPLLLLPQERAEILSTQRSLFREASQGIFLTSTDTYFQWGQYPEDFRVHYGELAFVLLSLAGLGMGLRKAESRLGSAMILAWAVPMMVVFTVFATRRTHYFLPVMLPIISCLVHLLPEGWRPWQITSARWQWGLRTAALMLVLLQFGMYFNQDTRILNQQLQREETSISLGFTARVEDWIAQERPGEKLRVFRDWRVYLPETELRSVHMDWGLPNWEKVSALNPDLIALEQENITLYADPSAVERAVDPGDMQWVHEFYRMAQEDRLPGYQRVLSDDFGVLFARSAVP</sequence>
<evidence type="ECO:0000313" key="3">
    <source>
        <dbReference type="Proteomes" id="UP000050501"/>
    </source>
</evidence>
<keyword evidence="3" id="KW-1185">Reference proteome</keyword>
<feature type="transmembrane region" description="Helical" evidence="1">
    <location>
        <begin position="105"/>
        <end position="128"/>
    </location>
</feature>
<feature type="transmembrane region" description="Helical" evidence="1">
    <location>
        <begin position="188"/>
        <end position="217"/>
    </location>
</feature>
<dbReference type="AlphaFoldDB" id="A0A0P6Y9W3"/>
<protein>
    <recommendedName>
        <fullName evidence="4">Glycosyltransferase RgtA/B/C/D-like domain-containing protein</fullName>
    </recommendedName>
</protein>
<feature type="transmembrane region" description="Helical" evidence="1">
    <location>
        <begin position="140"/>
        <end position="158"/>
    </location>
</feature>
<accession>A0A0P6Y9W3</accession>
<feature type="transmembrane region" description="Helical" evidence="1">
    <location>
        <begin position="74"/>
        <end position="93"/>
    </location>
</feature>
<evidence type="ECO:0000313" key="2">
    <source>
        <dbReference type="EMBL" id="KPL89887.1"/>
    </source>
</evidence>
<organism evidence="2 3">
    <name type="scientific">Levilinea saccharolytica</name>
    <dbReference type="NCBI Taxonomy" id="229921"/>
    <lineage>
        <taxon>Bacteria</taxon>
        <taxon>Bacillati</taxon>
        <taxon>Chloroflexota</taxon>
        <taxon>Anaerolineae</taxon>
        <taxon>Anaerolineales</taxon>
        <taxon>Anaerolineaceae</taxon>
        <taxon>Levilinea</taxon>
    </lineage>
</organism>
<keyword evidence="1" id="KW-0812">Transmembrane</keyword>
<keyword evidence="1" id="KW-0472">Membrane</keyword>
<proteinExistence type="predicted"/>
<dbReference type="EMBL" id="LGCM01000014">
    <property type="protein sequence ID" value="KPL89887.1"/>
    <property type="molecule type" value="Genomic_DNA"/>
</dbReference>
<evidence type="ECO:0000256" key="1">
    <source>
        <dbReference type="SAM" id="Phobius"/>
    </source>
</evidence>
<feature type="transmembrane region" description="Helical" evidence="1">
    <location>
        <begin position="164"/>
        <end position="181"/>
    </location>
</feature>
<evidence type="ECO:0008006" key="4">
    <source>
        <dbReference type="Google" id="ProtNLM"/>
    </source>
</evidence>
<keyword evidence="1" id="KW-1133">Transmembrane helix</keyword>
<feature type="transmembrane region" description="Helical" evidence="1">
    <location>
        <begin position="321"/>
        <end position="341"/>
    </location>
</feature>
<name>A0A0P6Y9W3_9CHLR</name>
<feature type="transmembrane region" description="Helical" evidence="1">
    <location>
        <begin position="229"/>
        <end position="253"/>
    </location>
</feature>